<organism evidence="1 3">
    <name type="scientific">Mariniplasma anaerobium</name>
    <dbReference type="NCBI Taxonomy" id="2735436"/>
    <lineage>
        <taxon>Bacteria</taxon>
        <taxon>Bacillati</taxon>
        <taxon>Mycoplasmatota</taxon>
        <taxon>Mollicutes</taxon>
        <taxon>Acholeplasmatales</taxon>
        <taxon>Acholeplasmataceae</taxon>
        <taxon>Mariniplasma</taxon>
    </lineage>
</organism>
<dbReference type="RefSeq" id="WP_231756794.1">
    <property type="nucleotide sequence ID" value="NZ_AP024412.1"/>
</dbReference>
<evidence type="ECO:0000313" key="1">
    <source>
        <dbReference type="EMBL" id="BCR35320.1"/>
    </source>
</evidence>
<keyword evidence="3" id="KW-1185">Reference proteome</keyword>
<dbReference type="Proteomes" id="UP000620133">
    <property type="component" value="Chromosome"/>
</dbReference>
<dbReference type="EMBL" id="AP024412">
    <property type="protein sequence ID" value="BCR35570.1"/>
    <property type="molecule type" value="Genomic_DNA"/>
</dbReference>
<proteinExistence type="predicted"/>
<accession>A0A7R7ZEP0</accession>
<evidence type="ECO:0008006" key="4">
    <source>
        <dbReference type="Google" id="ProtNLM"/>
    </source>
</evidence>
<name>A0A7R7ZEP0_9MOLU</name>
<gene>
    <name evidence="1" type="ORF">MPAN_002130</name>
    <name evidence="2" type="ORF">MPAN_004630</name>
</gene>
<dbReference type="KEGG" id="manr:MPAN_004630"/>
<dbReference type="NCBIfam" id="NF033819">
    <property type="entry name" value="IS66_TnpB"/>
    <property type="match status" value="1"/>
</dbReference>
<dbReference type="PANTHER" id="PTHR36455">
    <property type="match status" value="1"/>
</dbReference>
<dbReference type="Pfam" id="PF05717">
    <property type="entry name" value="TnpB_IS66"/>
    <property type="match status" value="1"/>
</dbReference>
<evidence type="ECO:0000313" key="3">
    <source>
        <dbReference type="Proteomes" id="UP000620133"/>
    </source>
</evidence>
<dbReference type="EMBL" id="AP024412">
    <property type="protein sequence ID" value="BCR35320.1"/>
    <property type="molecule type" value="Genomic_DNA"/>
</dbReference>
<sequence>MIDYRNIKKIYFYSKDMDMRVGMHKLQILLSCNFRPIEMMYTLFVFCSKNRKTIKIYYEDEYGTWLLINKINFTKFKWPKDSKEIGYQASDLKALLKGLKVIDEKNKEIGY</sequence>
<evidence type="ECO:0000313" key="2">
    <source>
        <dbReference type="EMBL" id="BCR35570.1"/>
    </source>
</evidence>
<protein>
    <recommendedName>
        <fullName evidence="4">Transposase</fullName>
    </recommendedName>
</protein>
<dbReference type="AlphaFoldDB" id="A0A7R7ZEP0"/>
<dbReference type="KEGG" id="manr:MPAN_002130"/>
<dbReference type="PANTHER" id="PTHR36455:SF1">
    <property type="entry name" value="BLR8292 PROTEIN"/>
    <property type="match status" value="1"/>
</dbReference>
<reference evidence="1" key="1">
    <citation type="submission" date="2021-01" db="EMBL/GenBank/DDBJ databases">
        <title>Draft genome sequence of Acholeplasmataceae bacterium strain Mahy22.</title>
        <authorList>
            <person name="Watanabe M."/>
            <person name="Kojima H."/>
            <person name="Fukui M."/>
        </authorList>
    </citation>
    <scope>NUCLEOTIDE SEQUENCE</scope>
    <source>
        <strain evidence="1">Mahy22</strain>
    </source>
</reference>
<dbReference type="InterPro" id="IPR008878">
    <property type="entry name" value="Transposase_IS66_Orf2"/>
</dbReference>